<dbReference type="InterPro" id="IPR014756">
    <property type="entry name" value="Ig_E-set"/>
</dbReference>
<keyword evidence="4" id="KW-0186">Copper</keyword>
<evidence type="ECO:0000256" key="5">
    <source>
        <dbReference type="SAM" id="MobiDB-lite"/>
    </source>
</evidence>
<keyword evidence="2" id="KW-0479">Metal-binding</keyword>
<feature type="compositionally biased region" description="Acidic residues" evidence="5">
    <location>
        <begin position="126"/>
        <end position="136"/>
    </location>
</feature>
<keyword evidence="6" id="KW-1133">Transmembrane helix</keyword>
<keyword evidence="10" id="KW-1185">Reference proteome</keyword>
<evidence type="ECO:0000259" key="8">
    <source>
        <dbReference type="Pfam" id="PF04234"/>
    </source>
</evidence>
<organism evidence="9 10">
    <name type="scientific">Salimicrobium salexigens</name>
    <dbReference type="NCBI Taxonomy" id="908941"/>
    <lineage>
        <taxon>Bacteria</taxon>
        <taxon>Bacillati</taxon>
        <taxon>Bacillota</taxon>
        <taxon>Bacilli</taxon>
        <taxon>Bacillales</taxon>
        <taxon>Bacillaceae</taxon>
        <taxon>Salimicrobium</taxon>
    </lineage>
</organism>
<feature type="signal peptide" evidence="7">
    <location>
        <begin position="1"/>
        <end position="21"/>
    </location>
</feature>
<keyword evidence="3 7" id="KW-0732">Signal</keyword>
<dbReference type="PANTHER" id="PTHR34820:SF4">
    <property type="entry name" value="INNER MEMBRANE PROTEIN YEBZ"/>
    <property type="match status" value="1"/>
</dbReference>
<feature type="region of interest" description="Disordered" evidence="5">
    <location>
        <begin position="24"/>
        <end position="48"/>
    </location>
</feature>
<evidence type="ECO:0000313" key="10">
    <source>
        <dbReference type="Proteomes" id="UP000199777"/>
    </source>
</evidence>
<dbReference type="RefSeq" id="WP_076572812.1">
    <property type="nucleotide sequence ID" value="NZ_FTOK01000016.1"/>
</dbReference>
<evidence type="ECO:0000313" key="9">
    <source>
        <dbReference type="EMBL" id="SIS98477.1"/>
    </source>
</evidence>
<gene>
    <name evidence="9" type="ORF">SAMN05421758_11616</name>
</gene>
<evidence type="ECO:0000256" key="3">
    <source>
        <dbReference type="ARBA" id="ARBA00022729"/>
    </source>
</evidence>
<dbReference type="InterPro" id="IPR007348">
    <property type="entry name" value="CopC_dom"/>
</dbReference>
<dbReference type="SUPFAM" id="SSF81296">
    <property type="entry name" value="E set domains"/>
    <property type="match status" value="1"/>
</dbReference>
<keyword evidence="6" id="KW-0472">Membrane</keyword>
<accession>A0ABY1KZS5</accession>
<evidence type="ECO:0000256" key="4">
    <source>
        <dbReference type="ARBA" id="ARBA00023008"/>
    </source>
</evidence>
<name>A0ABY1KZS5_9BACI</name>
<evidence type="ECO:0000256" key="6">
    <source>
        <dbReference type="SAM" id="Phobius"/>
    </source>
</evidence>
<dbReference type="InterPro" id="IPR032694">
    <property type="entry name" value="CopC/D"/>
</dbReference>
<dbReference type="EMBL" id="FTOK01000016">
    <property type="protein sequence ID" value="SIS98477.1"/>
    <property type="molecule type" value="Genomic_DNA"/>
</dbReference>
<comment type="caution">
    <text evidence="9">The sequence shown here is derived from an EMBL/GenBank/DDBJ whole genome shotgun (WGS) entry which is preliminary data.</text>
</comment>
<dbReference type="PANTHER" id="PTHR34820">
    <property type="entry name" value="INNER MEMBRANE PROTEIN YEBZ"/>
    <property type="match status" value="1"/>
</dbReference>
<keyword evidence="6" id="KW-0812">Transmembrane</keyword>
<proteinExistence type="predicted"/>
<comment type="subcellular location">
    <subcellularLocation>
        <location evidence="1">Cell envelope</location>
    </subcellularLocation>
</comment>
<protein>
    <recommendedName>
        <fullName evidence="8">CopC domain-containing protein</fullName>
    </recommendedName>
</protein>
<reference evidence="9 10" key="1">
    <citation type="submission" date="2017-01" db="EMBL/GenBank/DDBJ databases">
        <authorList>
            <person name="Varghese N."/>
            <person name="Submissions S."/>
        </authorList>
    </citation>
    <scope>NUCLEOTIDE SEQUENCE [LARGE SCALE GENOMIC DNA]</scope>
    <source>
        <strain evidence="9 10">DSM 22782</strain>
    </source>
</reference>
<feature type="domain" description="CopC" evidence="8">
    <location>
        <begin position="22"/>
        <end position="114"/>
    </location>
</feature>
<feature type="transmembrane region" description="Helical" evidence="6">
    <location>
        <begin position="169"/>
        <end position="189"/>
    </location>
</feature>
<dbReference type="Proteomes" id="UP000199777">
    <property type="component" value="Unassembled WGS sequence"/>
</dbReference>
<evidence type="ECO:0000256" key="7">
    <source>
        <dbReference type="SAM" id="SignalP"/>
    </source>
</evidence>
<evidence type="ECO:0000256" key="1">
    <source>
        <dbReference type="ARBA" id="ARBA00004196"/>
    </source>
</evidence>
<dbReference type="Pfam" id="PF04234">
    <property type="entry name" value="CopC"/>
    <property type="match status" value="1"/>
</dbReference>
<feature type="compositionally biased region" description="Polar residues" evidence="5">
    <location>
        <begin position="30"/>
        <end position="48"/>
    </location>
</feature>
<feature type="region of interest" description="Disordered" evidence="5">
    <location>
        <begin position="118"/>
        <end position="165"/>
    </location>
</feature>
<dbReference type="InterPro" id="IPR014755">
    <property type="entry name" value="Cu-Rt/internalin_Ig-like"/>
</dbReference>
<dbReference type="Gene3D" id="2.60.40.1220">
    <property type="match status" value="1"/>
</dbReference>
<sequence length="193" mass="21224">MKYIAMFCLLITFALPTTVGAHTHLESSEPETGSSLTSENPGVTLTFDSNVQEPTSLMVTDEEGKEFEIEEYTHSPENVVEFTIPEGVGSGEIEVFYSIIGEDGHVMENQLLFEYEAEKEASTSEGDTETEGNETSETEKQDSTEEQTEQESTEQQTKASNEESDSGGWVVPVIVFGILLTAIAVFFSLRKKA</sequence>
<feature type="chain" id="PRO_5046563928" description="CopC domain-containing protein" evidence="7">
    <location>
        <begin position="22"/>
        <end position="193"/>
    </location>
</feature>
<evidence type="ECO:0000256" key="2">
    <source>
        <dbReference type="ARBA" id="ARBA00022723"/>
    </source>
</evidence>